<dbReference type="InterPro" id="IPR011749">
    <property type="entry name" value="CHP02243"/>
</dbReference>
<protein>
    <submittedName>
        <fullName evidence="1">Baseplate assembly protein</fullName>
    </submittedName>
</protein>
<proteinExistence type="predicted"/>
<evidence type="ECO:0000313" key="2">
    <source>
        <dbReference type="Proteomes" id="UP001611075"/>
    </source>
</evidence>
<reference evidence="1 2" key="1">
    <citation type="submission" date="2024-10" db="EMBL/GenBank/DDBJ databases">
        <title>The Natural Products Discovery Center: Release of the First 8490 Sequenced Strains for Exploring Actinobacteria Biosynthetic Diversity.</title>
        <authorList>
            <person name="Kalkreuter E."/>
            <person name="Kautsar S.A."/>
            <person name="Yang D."/>
            <person name="Bader C.D."/>
            <person name="Teijaro C.N."/>
            <person name="Fluegel L."/>
            <person name="Davis C.M."/>
            <person name="Simpson J.R."/>
            <person name="Lauterbach L."/>
            <person name="Steele A.D."/>
            <person name="Gui C."/>
            <person name="Meng S."/>
            <person name="Li G."/>
            <person name="Viehrig K."/>
            <person name="Ye F."/>
            <person name="Su P."/>
            <person name="Kiefer A.F."/>
            <person name="Nichols A."/>
            <person name="Cepeda A.J."/>
            <person name="Yan W."/>
            <person name="Fan B."/>
            <person name="Jiang Y."/>
            <person name="Adhikari A."/>
            <person name="Zheng C.-J."/>
            <person name="Schuster L."/>
            <person name="Cowan T.M."/>
            <person name="Smanski M.J."/>
            <person name="Chevrette M.G."/>
            <person name="De Carvalho L.P.S."/>
            <person name="Shen B."/>
        </authorList>
    </citation>
    <scope>NUCLEOTIDE SEQUENCE [LARGE SCALE GENOMIC DNA]</scope>
    <source>
        <strain evidence="1 2">NPDC021253</strain>
    </source>
</reference>
<dbReference type="EMBL" id="JBIRPU010000007">
    <property type="protein sequence ID" value="MFI0793737.1"/>
    <property type="molecule type" value="Genomic_DNA"/>
</dbReference>
<comment type="caution">
    <text evidence="1">The sequence shown here is derived from an EMBL/GenBank/DDBJ whole genome shotgun (WGS) entry which is preliminary data.</text>
</comment>
<accession>A0ABW7SLZ9</accession>
<evidence type="ECO:0000313" key="1">
    <source>
        <dbReference type="EMBL" id="MFI0793737.1"/>
    </source>
</evidence>
<dbReference type="NCBIfam" id="TIGR02243">
    <property type="entry name" value="putative baseplate assembly protein"/>
    <property type="match status" value="1"/>
</dbReference>
<name>A0ABW7SLZ9_9ACTN</name>
<sequence length="808" mass="84782">MAVVNPPGRSALDLSSDGTHSAVLARMLADLPTRLPTLVVRTGDDPAVALLDSWATVADVVTFYQERIGNEGYLRTATEQRSVRELARAIGYELRPGVAAGTWLDVRMETAPGAPTSAVVPAGTPVRSIPGQGELSQVFETDVDLVADVARNEVPLRRFRRQRLDATSTSARLAGVSTGLRPGDAILVVDEPVADPRTAGWRLRLLRTVSALPATAPDVPSVTVVTWDEPLGVDPVQPRVYALRVRAAAFGYNAPDWRTLPDSVRARYQPTGEPAGDGWPGFTLLVPGRDSKIDLAEQYPELGVGSWLVLEQPGLSRLYQVRGVSLSAREDYAISAKTTFVTLDSATDVDCFGIRQVVVYTGSEPLELADEPVGGGTAGPELTLDRPAPIVAGQPVIVTGTAADGGAAVVEVAHVDRVRPGDDGTIAVTLREALNTPLAVDSARVLGNVVPASHGETVAAEVLGSGDGATGFQRFTLRKPELTHLPAATPRGVVDTLVVRVDTVRWAEVPSLFAAGPTDRAYVVRIDDQAAATVVFGDGQHGSRLPSGQENVVAAYRSGIGPDGNVAAGALTLLPRRPLGVAAVTNPLPASGGTAPEQLAQARTNAPLTVLTLDRVVSLRDYEDYARAYGGIAKARAVALRDGRLTVVHLTVAGPGGATVSADTVANLLGALDTVRDRAVPVRIVGYVPTAVTVGAQVLTDPDRRAEDVHDAVRSALVAGFAVDRRAFGQPVTAAEILTMIQQVPGVVAARLTDLHRADQPPPPGQHRVDEVIVALDARLNPTGSPPVLPAELLLTDAAHLTVEVLVP</sequence>
<gene>
    <name evidence="1" type="ORF">ACH4OY_13755</name>
</gene>
<dbReference type="Proteomes" id="UP001611075">
    <property type="component" value="Unassembled WGS sequence"/>
</dbReference>
<keyword evidence="2" id="KW-1185">Reference proteome</keyword>
<organism evidence="1 2">
    <name type="scientific">Micromonospora rubida</name>
    <dbReference type="NCBI Taxonomy" id="2697657"/>
    <lineage>
        <taxon>Bacteria</taxon>
        <taxon>Bacillati</taxon>
        <taxon>Actinomycetota</taxon>
        <taxon>Actinomycetes</taxon>
        <taxon>Micromonosporales</taxon>
        <taxon>Micromonosporaceae</taxon>
        <taxon>Micromonospora</taxon>
    </lineage>
</organism>
<dbReference type="RefSeq" id="WP_396679420.1">
    <property type="nucleotide sequence ID" value="NZ_JBIRPU010000007.1"/>
</dbReference>